<sequence length="353" mass="39908">MIFYNFAFLSSLFVLSTAYITDIKLISCDIDHACANYPGYRRIPTDLNLGVSGADTVYLDYKQDPLEDPITELTIVQGNNDTQLPHLAKWTKLKVDLNQHAGDETASLWLYYTKDKSISKNPVTSIIVKQGTSPLVSAEYRRIPVDLNKDVGGYHLYMYYSQDGPKDPITAITAKQCFTSNCYLDGWERVEKDLNKGIIVGMSVYLFYKRSRTEDPVTDVIVLLNDQTPPEGYTKIDVNLNSILRGDSIHVWYRTTPSNPDVLRDAVQDLSIQFGKHSVTPFGWHKIDVDLNSEHEGKDGFGEPTFLYVKKGYTELPKMEPLAFDQSGNFKIVQLADLHFTNEEGHCVDVPVN</sequence>
<dbReference type="GO" id="GO:0005737">
    <property type="term" value="C:cytoplasm"/>
    <property type="evidence" value="ECO:0007669"/>
    <property type="project" value="UniProtKB-ARBA"/>
</dbReference>
<proteinExistence type="predicted"/>
<dbReference type="STRING" id="4846.A0A367IZR0"/>
<reference evidence="3 4" key="1">
    <citation type="journal article" date="2018" name="G3 (Bethesda)">
        <title>Phylogenetic and Phylogenomic Definition of Rhizopus Species.</title>
        <authorList>
            <person name="Gryganskyi A.P."/>
            <person name="Golan J."/>
            <person name="Dolatabadi S."/>
            <person name="Mondo S."/>
            <person name="Robb S."/>
            <person name="Idnurm A."/>
            <person name="Muszewska A."/>
            <person name="Steczkiewicz K."/>
            <person name="Masonjones S."/>
            <person name="Liao H.L."/>
            <person name="Gajdeczka M.T."/>
            <person name="Anike F."/>
            <person name="Vuek A."/>
            <person name="Anishchenko I.M."/>
            <person name="Voigt K."/>
            <person name="de Hoog G.S."/>
            <person name="Smith M.E."/>
            <person name="Heitman J."/>
            <person name="Vilgalys R."/>
            <person name="Stajich J.E."/>
        </authorList>
    </citation>
    <scope>NUCLEOTIDE SEQUENCE [LARGE SCALE GENOMIC DNA]</scope>
    <source>
        <strain evidence="3 4">LSU 92-RS-03</strain>
    </source>
</reference>
<accession>A0A367IZR0</accession>
<dbReference type="Proteomes" id="UP000253551">
    <property type="component" value="Unassembled WGS sequence"/>
</dbReference>
<feature type="chain" id="PRO_5016778009" description="MABP domain-containing protein" evidence="1">
    <location>
        <begin position="19"/>
        <end position="353"/>
    </location>
</feature>
<feature type="signal peptide" evidence="1">
    <location>
        <begin position="1"/>
        <end position="18"/>
    </location>
</feature>
<evidence type="ECO:0000259" key="2">
    <source>
        <dbReference type="PROSITE" id="PS51498"/>
    </source>
</evidence>
<gene>
    <name evidence="3" type="ORF">CU098_007464</name>
</gene>
<evidence type="ECO:0000256" key="1">
    <source>
        <dbReference type="SAM" id="SignalP"/>
    </source>
</evidence>
<feature type="domain" description="MABP" evidence="2">
    <location>
        <begin position="120"/>
        <end position="257"/>
    </location>
</feature>
<dbReference type="Gene3D" id="2.100.10.50">
    <property type="match status" value="3"/>
</dbReference>
<protein>
    <recommendedName>
        <fullName evidence="2">MABP domain-containing protein</fullName>
    </recommendedName>
</protein>
<comment type="caution">
    <text evidence="3">The sequence shown here is derived from an EMBL/GenBank/DDBJ whole genome shotgun (WGS) entry which is preliminary data.</text>
</comment>
<dbReference type="InterPro" id="IPR023341">
    <property type="entry name" value="MABP"/>
</dbReference>
<dbReference type="OrthoDB" id="783096at2759"/>
<evidence type="ECO:0000313" key="4">
    <source>
        <dbReference type="Proteomes" id="UP000253551"/>
    </source>
</evidence>
<feature type="domain" description="MABP" evidence="2">
    <location>
        <begin position="1"/>
        <end position="116"/>
    </location>
</feature>
<dbReference type="AlphaFoldDB" id="A0A367IZR0"/>
<dbReference type="EMBL" id="PJQM01004841">
    <property type="protein sequence ID" value="RCH83150.1"/>
    <property type="molecule type" value="Genomic_DNA"/>
</dbReference>
<organism evidence="3 4">
    <name type="scientific">Rhizopus stolonifer</name>
    <name type="common">Rhizopus nigricans</name>
    <dbReference type="NCBI Taxonomy" id="4846"/>
    <lineage>
        <taxon>Eukaryota</taxon>
        <taxon>Fungi</taxon>
        <taxon>Fungi incertae sedis</taxon>
        <taxon>Mucoromycota</taxon>
        <taxon>Mucoromycotina</taxon>
        <taxon>Mucoromycetes</taxon>
        <taxon>Mucorales</taxon>
        <taxon>Mucorineae</taxon>
        <taxon>Rhizopodaceae</taxon>
        <taxon>Rhizopus</taxon>
    </lineage>
</organism>
<feature type="non-terminal residue" evidence="3">
    <location>
        <position position="353"/>
    </location>
</feature>
<dbReference type="PROSITE" id="PS51498">
    <property type="entry name" value="MABP"/>
    <property type="match status" value="2"/>
</dbReference>
<keyword evidence="4" id="KW-1185">Reference proteome</keyword>
<keyword evidence="1" id="KW-0732">Signal</keyword>
<name>A0A367IZR0_RHIST</name>
<evidence type="ECO:0000313" key="3">
    <source>
        <dbReference type="EMBL" id="RCH83150.1"/>
    </source>
</evidence>